<dbReference type="GO" id="GO:0005664">
    <property type="term" value="C:nuclear origin of replication recognition complex"/>
    <property type="evidence" value="ECO:0007669"/>
    <property type="project" value="TreeGrafter"/>
</dbReference>
<evidence type="ECO:0000259" key="2">
    <source>
        <dbReference type="Pfam" id="PF14630"/>
    </source>
</evidence>
<evidence type="ECO:0000313" key="3">
    <source>
        <dbReference type="EMBL" id="CAD9808653.1"/>
    </source>
</evidence>
<feature type="domain" description="Origin recognition complex subunit 5 C-terminal" evidence="2">
    <location>
        <begin position="96"/>
        <end position="274"/>
    </location>
</feature>
<gene>
    <name evidence="3" type="ORF">ASEP1449_LOCUS475</name>
</gene>
<dbReference type="GO" id="GO:0003688">
    <property type="term" value="F:DNA replication origin binding"/>
    <property type="evidence" value="ECO:0007669"/>
    <property type="project" value="TreeGrafter"/>
</dbReference>
<dbReference type="PANTHER" id="PTHR12705:SF0">
    <property type="entry name" value="ORIGIN RECOGNITION COMPLEX SUBUNIT 5"/>
    <property type="match status" value="1"/>
</dbReference>
<proteinExistence type="predicted"/>
<dbReference type="InterPro" id="IPR047088">
    <property type="entry name" value="ORC5_C"/>
</dbReference>
<dbReference type="InterPro" id="IPR020796">
    <property type="entry name" value="ORC5"/>
</dbReference>
<evidence type="ECO:0000256" key="1">
    <source>
        <dbReference type="SAM" id="MobiDB-lite"/>
    </source>
</evidence>
<feature type="compositionally biased region" description="Basic residues" evidence="1">
    <location>
        <begin position="127"/>
        <end position="136"/>
    </location>
</feature>
<sequence length="278" mass="31158">MVQSLQKVTRDVSELIRLGRLLWPVYIAPLSDSCFNESKAKAEKALPILNRRIMPMIGYVIKYCLFMPGMECPSSLSGASLEASSTAKSSSCRHDLSIQSKFLLLAAYICQKNRSDRDADLLTIQKKGNRKRKTKTSRPDNDNNVAYGSIATSQQQSRTGSDRMATFPLERMLSIFVKLVDLNRKVTRDSISENGHISRQYGATMGSTHFSESLAQLRDLGLIVETRMGIAALGENREVVDLVNMDASKYSCTLRKDEARRIADSIDVDLETYLMNDR</sequence>
<dbReference type="Pfam" id="PF14630">
    <property type="entry name" value="ORC5_C"/>
    <property type="match status" value="1"/>
</dbReference>
<dbReference type="EMBL" id="HBHQ01000739">
    <property type="protein sequence ID" value="CAD9808653.1"/>
    <property type="molecule type" value="Transcribed_RNA"/>
</dbReference>
<dbReference type="GO" id="GO:0006270">
    <property type="term" value="P:DNA replication initiation"/>
    <property type="evidence" value="ECO:0007669"/>
    <property type="project" value="TreeGrafter"/>
</dbReference>
<name>A0A7S2U505_9STRA</name>
<reference evidence="3" key="1">
    <citation type="submission" date="2021-01" db="EMBL/GenBank/DDBJ databases">
        <authorList>
            <person name="Corre E."/>
            <person name="Pelletier E."/>
            <person name="Niang G."/>
            <person name="Scheremetjew M."/>
            <person name="Finn R."/>
            <person name="Kale V."/>
            <person name="Holt S."/>
            <person name="Cochrane G."/>
            <person name="Meng A."/>
            <person name="Brown T."/>
            <person name="Cohen L."/>
        </authorList>
    </citation>
    <scope>NUCLEOTIDE SEQUENCE</scope>
    <source>
        <strain evidence="3">CCMP2084</strain>
    </source>
</reference>
<organism evidence="3">
    <name type="scientific">Attheya septentrionalis</name>
    <dbReference type="NCBI Taxonomy" id="420275"/>
    <lineage>
        <taxon>Eukaryota</taxon>
        <taxon>Sar</taxon>
        <taxon>Stramenopiles</taxon>
        <taxon>Ochrophyta</taxon>
        <taxon>Bacillariophyta</taxon>
        <taxon>Coscinodiscophyceae</taxon>
        <taxon>Chaetocerotophycidae</taxon>
        <taxon>Chaetocerotales</taxon>
        <taxon>Attheyaceae</taxon>
        <taxon>Attheya</taxon>
    </lineage>
</organism>
<dbReference type="AlphaFoldDB" id="A0A7S2U505"/>
<dbReference type="PANTHER" id="PTHR12705">
    <property type="entry name" value="ORIGIN RECOGNITION COMPLEX SUBUNIT 5"/>
    <property type="match status" value="1"/>
</dbReference>
<feature type="compositionally biased region" description="Polar residues" evidence="1">
    <location>
        <begin position="142"/>
        <end position="159"/>
    </location>
</feature>
<accession>A0A7S2U505</accession>
<feature type="region of interest" description="Disordered" evidence="1">
    <location>
        <begin position="121"/>
        <end position="162"/>
    </location>
</feature>
<protein>
    <recommendedName>
        <fullName evidence="2">Origin recognition complex subunit 5 C-terminal domain-containing protein</fullName>
    </recommendedName>
</protein>